<dbReference type="Gene3D" id="3.30.460.40">
    <property type="match status" value="1"/>
</dbReference>
<sequence>MINYDDQMDLFGLISKNIARDMECWAFGGTAMMFYGYKDETKDIDLLFDEVDHRAEFIKAIEKLGFIEGGLRDIYVPEKLRDKHKPLIYFRYDIRFDLFVKKVFKTLISPKMKEDVFAVHDFKGKHNLRVKVLRKEHIALLKAVTERQNDFDDIRTIVEKEKRFDWQYVIDEVIWQHKHGDNWMLFDVEEMMKELKKYVFIEQKYVKRLYEAAPEEK</sequence>
<dbReference type="SUPFAM" id="SSF81301">
    <property type="entry name" value="Nucleotidyltransferase"/>
    <property type="match status" value="1"/>
</dbReference>
<proteinExistence type="predicted"/>
<accession>A0A7J4IYB7</accession>
<dbReference type="InterPro" id="IPR043519">
    <property type="entry name" value="NT_sf"/>
</dbReference>
<evidence type="ECO:0000313" key="2">
    <source>
        <dbReference type="Proteomes" id="UP000565078"/>
    </source>
</evidence>
<dbReference type="AlphaFoldDB" id="A0A7J4IYB7"/>
<name>A0A7J4IYB7_9ARCH</name>
<gene>
    <name evidence="1" type="ORF">HA254_07755</name>
</gene>
<organism evidence="1 2">
    <name type="scientific">Candidatus Iainarchaeum sp</name>
    <dbReference type="NCBI Taxonomy" id="3101447"/>
    <lineage>
        <taxon>Archaea</taxon>
        <taxon>Candidatus Iainarchaeota</taxon>
        <taxon>Candidatus Iainarchaeia</taxon>
        <taxon>Candidatus Iainarchaeales</taxon>
        <taxon>Candidatus Iainarchaeaceae</taxon>
        <taxon>Candidatus Iainarchaeum</taxon>
    </lineage>
</organism>
<evidence type="ECO:0008006" key="3">
    <source>
        <dbReference type="Google" id="ProtNLM"/>
    </source>
</evidence>
<dbReference type="Proteomes" id="UP000565078">
    <property type="component" value="Unassembled WGS sequence"/>
</dbReference>
<reference evidence="2" key="1">
    <citation type="journal article" date="2020" name="bioRxiv">
        <title>A rank-normalized archaeal taxonomy based on genome phylogeny resolves widespread incomplete and uneven classifications.</title>
        <authorList>
            <person name="Rinke C."/>
            <person name="Chuvochina M."/>
            <person name="Mussig A.J."/>
            <person name="Chaumeil P.-A."/>
            <person name="Waite D.W."/>
            <person name="Whitman W.B."/>
            <person name="Parks D.H."/>
            <person name="Hugenholtz P."/>
        </authorList>
    </citation>
    <scope>NUCLEOTIDE SEQUENCE [LARGE SCALE GENOMIC DNA]</scope>
</reference>
<protein>
    <recommendedName>
        <fullName evidence="3">Nucleotidyl transferase AbiEii/AbiGii toxin family protein</fullName>
    </recommendedName>
</protein>
<comment type="caution">
    <text evidence="1">The sequence shown here is derived from an EMBL/GenBank/DDBJ whole genome shotgun (WGS) entry which is preliminary data.</text>
</comment>
<evidence type="ECO:0000313" key="1">
    <source>
        <dbReference type="EMBL" id="HIH10531.1"/>
    </source>
</evidence>
<dbReference type="EMBL" id="DUGC01000121">
    <property type="protein sequence ID" value="HIH10531.1"/>
    <property type="molecule type" value="Genomic_DNA"/>
</dbReference>